<dbReference type="CDD" id="cd05403">
    <property type="entry name" value="NT_KNTase_like"/>
    <property type="match status" value="1"/>
</dbReference>
<dbReference type="RefSeq" id="WP_002852214.1">
    <property type="nucleotide sequence ID" value="NZ_ADKM02000122.1"/>
</dbReference>
<dbReference type="PANTHER" id="PTHR34817:SF1">
    <property type="entry name" value="NUCLEOTIDYLTRANSFERASE"/>
    <property type="match status" value="1"/>
</dbReference>
<evidence type="ECO:0000313" key="1">
    <source>
        <dbReference type="EMBL" id="EGC01853.1"/>
    </source>
</evidence>
<evidence type="ECO:0008006" key="3">
    <source>
        <dbReference type="Google" id="ProtNLM"/>
    </source>
</evidence>
<name>E9SFS7_RUMAL</name>
<dbReference type="InterPro" id="IPR018775">
    <property type="entry name" value="RlaP"/>
</dbReference>
<dbReference type="PANTHER" id="PTHR34817">
    <property type="entry name" value="NUCLEOTIDYLTRANSFERASE"/>
    <property type="match status" value="1"/>
</dbReference>
<gene>
    <name evidence="1" type="ORF">CUS_7876</name>
</gene>
<keyword evidence="2" id="KW-1185">Reference proteome</keyword>
<sequence length="391" mass="44304">MDINKVISAREYDFLREHPRLGDNIALLTFGGSIAYGLNTPGSDIDVRGIIMPDPDDLLAQGLAKGDAGDEHLIYGNYGFEQYIDRVTDTNLYVLGKIFGLLYKCNPNTIEILGCKPEHYAMVSEYGKMLLDNREVFLSKLAYGSFAGYARGQFQRLKNAIGKDNGSNVFKCISLADSIERIQRHLEESCPSYKRESLKMFITDHNGEPITVNGNPVDAYDVGVLFNEEISELTVGGKPISDEDVQLSFCVDLDMIPANEFNVVTNEITSGIKEFNKHLGHRNHKKDIYHLNKHAMHLVRLYLMAEDILTRGEIVTYREKEHDLLMTIKTGGYFNEEQNSLNTEFFDMVTAFDKRMLKAYENSSLPERPDMAKVSGLLREIHLKYLSSLMK</sequence>
<organism evidence="1 2">
    <name type="scientific">Ruminococcus albus 8</name>
    <dbReference type="NCBI Taxonomy" id="246199"/>
    <lineage>
        <taxon>Bacteria</taxon>
        <taxon>Bacillati</taxon>
        <taxon>Bacillota</taxon>
        <taxon>Clostridia</taxon>
        <taxon>Eubacteriales</taxon>
        <taxon>Oscillospiraceae</taxon>
        <taxon>Ruminococcus</taxon>
    </lineage>
</organism>
<dbReference type="Proteomes" id="UP000004259">
    <property type="component" value="Unassembled WGS sequence"/>
</dbReference>
<dbReference type="STRING" id="246199.CUS_7876"/>
<dbReference type="Pfam" id="PF10127">
    <property type="entry name" value="RlaP"/>
    <property type="match status" value="1"/>
</dbReference>
<dbReference type="OrthoDB" id="569183at2"/>
<dbReference type="AlphaFoldDB" id="E9SFS7"/>
<reference evidence="1 2" key="1">
    <citation type="submission" date="2011-02" db="EMBL/GenBank/DDBJ databases">
        <authorList>
            <person name="Nelson K.E."/>
            <person name="Sutton G."/>
            <person name="Torralba M."/>
            <person name="Durkin S."/>
            <person name="Harkins D."/>
            <person name="Montgomery R."/>
            <person name="Ziemer C."/>
            <person name="Klaassens E."/>
            <person name="Ocuiv P."/>
            <person name="Morrison M."/>
        </authorList>
    </citation>
    <scope>NUCLEOTIDE SEQUENCE [LARGE SCALE GENOMIC DNA]</scope>
    <source>
        <strain evidence="1 2">8</strain>
    </source>
</reference>
<dbReference type="eggNOG" id="COG3541">
    <property type="taxonomic scope" value="Bacteria"/>
</dbReference>
<comment type="caution">
    <text evidence="1">The sequence shown here is derived from an EMBL/GenBank/DDBJ whole genome shotgun (WGS) entry which is preliminary data.</text>
</comment>
<dbReference type="EMBL" id="ADKM02000122">
    <property type="protein sequence ID" value="EGC01853.1"/>
    <property type="molecule type" value="Genomic_DNA"/>
</dbReference>
<proteinExistence type="predicted"/>
<evidence type="ECO:0000313" key="2">
    <source>
        <dbReference type="Proteomes" id="UP000004259"/>
    </source>
</evidence>
<protein>
    <recommendedName>
        <fullName evidence="3">Nucleotidyltransferase domain protein</fullName>
    </recommendedName>
</protein>
<accession>E9SFS7</accession>